<dbReference type="EMBL" id="PPSX01000011">
    <property type="protein sequence ID" value="RZQ54685.1"/>
    <property type="molecule type" value="Genomic_DNA"/>
</dbReference>
<evidence type="ECO:0000256" key="1">
    <source>
        <dbReference type="SAM" id="SignalP"/>
    </source>
</evidence>
<gene>
    <name evidence="2" type="ORF">C1E23_03385</name>
</gene>
<evidence type="ECO:0000313" key="3">
    <source>
        <dbReference type="Proteomes" id="UP000291338"/>
    </source>
</evidence>
<dbReference type="AlphaFoldDB" id="A0A4Q7IS84"/>
<dbReference type="Proteomes" id="UP000291338">
    <property type="component" value="Unassembled WGS sequence"/>
</dbReference>
<sequence length="162" mass="18088">MKSRPLMLFVACSLLPFLLAYAAVMSNWQPSDTTNKGELLSQEIVIPNWQANTNILWTIALAAPDSCAEVCHLQHSRLNNMYQALGKKQTKVDLVVLGSVENSEFSLMPEVSALKAGWLYLVDHHGLVVLAYPYEESDEASRLTHKGLLKDLKKLLNYARSS</sequence>
<reference evidence="2 3" key="1">
    <citation type="submission" date="2018-01" db="EMBL/GenBank/DDBJ databases">
        <title>Co-occurrence of chitin degradation, pigmentation and bioactivity in marine Pseudoalteromonas.</title>
        <authorList>
            <person name="Paulsen S."/>
            <person name="Gram L."/>
            <person name="Machado H."/>
        </authorList>
    </citation>
    <scope>NUCLEOTIDE SEQUENCE [LARGE SCALE GENOMIC DNA]</scope>
    <source>
        <strain evidence="2 3">S3898</strain>
    </source>
</reference>
<comment type="caution">
    <text evidence="2">The sequence shown here is derived from an EMBL/GenBank/DDBJ whole genome shotgun (WGS) entry which is preliminary data.</text>
</comment>
<dbReference type="RefSeq" id="WP_130254211.1">
    <property type="nucleotide sequence ID" value="NZ_PNEC01000001.1"/>
</dbReference>
<feature type="chain" id="PRO_5020895154" evidence="1">
    <location>
        <begin position="23"/>
        <end position="162"/>
    </location>
</feature>
<organism evidence="2 3">
    <name type="scientific">Pseudoalteromonas phenolica</name>
    <dbReference type="NCBI Taxonomy" id="161398"/>
    <lineage>
        <taxon>Bacteria</taxon>
        <taxon>Pseudomonadati</taxon>
        <taxon>Pseudomonadota</taxon>
        <taxon>Gammaproteobacteria</taxon>
        <taxon>Alteromonadales</taxon>
        <taxon>Pseudoalteromonadaceae</taxon>
        <taxon>Pseudoalteromonas</taxon>
    </lineage>
</organism>
<name>A0A4Q7IS84_9GAMM</name>
<feature type="signal peptide" evidence="1">
    <location>
        <begin position="1"/>
        <end position="22"/>
    </location>
</feature>
<proteinExistence type="predicted"/>
<protein>
    <submittedName>
        <fullName evidence="2">Transmembrane cytochrome oxidase associated protein</fullName>
    </submittedName>
</protein>
<keyword evidence="2" id="KW-0812">Transmembrane</keyword>
<keyword evidence="2" id="KW-0472">Membrane</keyword>
<evidence type="ECO:0000313" key="2">
    <source>
        <dbReference type="EMBL" id="RZQ54685.1"/>
    </source>
</evidence>
<keyword evidence="1" id="KW-0732">Signal</keyword>
<accession>A0A4Q7IS84</accession>